<proteinExistence type="predicted"/>
<sequence>MKWAPFVISGMMLLTGSAAADGAHLTRISQFSGKEVPRFEVLKFAAVNGRSGPSREQAVVWRYERKGLPLLIIKETRDWRFVRDPSGDEVWIHARMLEAGRDAMVQAETVIHAKPDAASAEVASLGAGVLVDLGTCQVEWCEVSVRNYRGWALRRALWGVDTGEAGL</sequence>
<protein>
    <recommendedName>
        <fullName evidence="4">Aspartyl-trna synthetase</fullName>
    </recommendedName>
</protein>
<evidence type="ECO:0000256" key="1">
    <source>
        <dbReference type="SAM" id="SignalP"/>
    </source>
</evidence>
<dbReference type="EMBL" id="ARYK01000005">
    <property type="protein sequence ID" value="KCZ91568.1"/>
    <property type="molecule type" value="Genomic_DNA"/>
</dbReference>
<feature type="signal peptide" evidence="1">
    <location>
        <begin position="1"/>
        <end position="20"/>
    </location>
</feature>
<keyword evidence="3" id="KW-1185">Reference proteome</keyword>
<keyword evidence="1" id="KW-0732">Signal</keyword>
<reference evidence="2 3" key="1">
    <citation type="journal article" date="2014" name="Antonie Van Leeuwenhoek">
        <title>Hyphomonas beringensis sp. nov. and Hyphomonas chukchiensis sp. nov., isolated from surface seawater of the Bering Sea and Chukchi Sea.</title>
        <authorList>
            <person name="Li C."/>
            <person name="Lai Q."/>
            <person name="Li G."/>
            <person name="Dong C."/>
            <person name="Wang J."/>
            <person name="Liao Y."/>
            <person name="Shao Z."/>
        </authorList>
    </citation>
    <scope>NUCLEOTIDE SEQUENCE [LARGE SCALE GENOMIC DNA]</scope>
    <source>
        <strain evidence="2 3">MHS-2</strain>
    </source>
</reference>
<dbReference type="PATRIC" id="fig|1280950.3.peg.2129"/>
<dbReference type="Pfam" id="PF06347">
    <property type="entry name" value="SH3_4"/>
    <property type="match status" value="2"/>
</dbReference>
<dbReference type="eggNOG" id="COG3807">
    <property type="taxonomic scope" value="Bacteria"/>
</dbReference>
<name>A0A059FMA0_9PROT</name>
<evidence type="ECO:0008006" key="4">
    <source>
        <dbReference type="Google" id="ProtNLM"/>
    </source>
</evidence>
<evidence type="ECO:0000313" key="2">
    <source>
        <dbReference type="EMBL" id="KCZ91568.1"/>
    </source>
</evidence>
<dbReference type="RefSeq" id="WP_162173821.1">
    <property type="nucleotide sequence ID" value="NZ_ARYK01000005.1"/>
</dbReference>
<gene>
    <name evidence="2" type="ORF">HJO_10642</name>
</gene>
<dbReference type="InterPro" id="IPR010466">
    <property type="entry name" value="DUF1058"/>
</dbReference>
<dbReference type="Gene3D" id="2.30.30.40">
    <property type="entry name" value="SH3 Domains"/>
    <property type="match status" value="1"/>
</dbReference>
<organism evidence="2 3">
    <name type="scientific">Hyphomonas johnsonii MHS-2</name>
    <dbReference type="NCBI Taxonomy" id="1280950"/>
    <lineage>
        <taxon>Bacteria</taxon>
        <taxon>Pseudomonadati</taxon>
        <taxon>Pseudomonadota</taxon>
        <taxon>Alphaproteobacteria</taxon>
        <taxon>Hyphomonadales</taxon>
        <taxon>Hyphomonadaceae</taxon>
        <taxon>Hyphomonas</taxon>
    </lineage>
</organism>
<dbReference type="AlphaFoldDB" id="A0A059FMA0"/>
<evidence type="ECO:0000313" key="3">
    <source>
        <dbReference type="Proteomes" id="UP000025171"/>
    </source>
</evidence>
<dbReference type="Proteomes" id="UP000025171">
    <property type="component" value="Unassembled WGS sequence"/>
</dbReference>
<dbReference type="STRING" id="1280950.HJO_10642"/>
<feature type="chain" id="PRO_5001572397" description="Aspartyl-trna synthetase" evidence="1">
    <location>
        <begin position="21"/>
        <end position="167"/>
    </location>
</feature>
<comment type="caution">
    <text evidence="2">The sequence shown here is derived from an EMBL/GenBank/DDBJ whole genome shotgun (WGS) entry which is preliminary data.</text>
</comment>
<accession>A0A059FMA0</accession>
<dbReference type="OrthoDB" id="9810773at2"/>